<comment type="caution">
    <text evidence="2">The sequence shown here is derived from an EMBL/GenBank/DDBJ whole genome shotgun (WGS) entry which is preliminary data.</text>
</comment>
<reference evidence="2" key="1">
    <citation type="journal article" date="2020" name="mSystems">
        <title>Genome- and Community-Level Interaction Insights into Carbon Utilization and Element Cycling Functions of Hydrothermarchaeota in Hydrothermal Sediment.</title>
        <authorList>
            <person name="Zhou Z."/>
            <person name="Liu Y."/>
            <person name="Xu W."/>
            <person name="Pan J."/>
            <person name="Luo Z.H."/>
            <person name="Li M."/>
        </authorList>
    </citation>
    <scope>NUCLEOTIDE SEQUENCE [LARGE SCALE GENOMIC DNA]</scope>
    <source>
        <strain evidence="2">SpSt-776</strain>
    </source>
</reference>
<dbReference type="InterPro" id="IPR003607">
    <property type="entry name" value="HD/PDEase_dom"/>
</dbReference>
<evidence type="ECO:0000259" key="1">
    <source>
        <dbReference type="PROSITE" id="PS51832"/>
    </source>
</evidence>
<dbReference type="SUPFAM" id="SSF109604">
    <property type="entry name" value="HD-domain/PDEase-like"/>
    <property type="match status" value="1"/>
</dbReference>
<dbReference type="CDD" id="cd00077">
    <property type="entry name" value="HDc"/>
    <property type="match status" value="1"/>
</dbReference>
<dbReference type="PANTHER" id="PTHR45228">
    <property type="entry name" value="CYCLIC DI-GMP PHOSPHODIESTERASE TM_0186-RELATED"/>
    <property type="match status" value="1"/>
</dbReference>
<dbReference type="AlphaFoldDB" id="A0A7C3SIS7"/>
<sequence>MIIHKSPGAGDPWLGSLFWPGAPGKQPARSLGKEAPLSLKESITALQRTLAARDPYTGQHSIRVAALAASFAQYLGLASEDLRSLGNAVNLHDLGKVGISDAILLKQGPLTPQERQIINTHPVIGVKIVEPLNLSPREKEIILLHHERWDGNGYPLGLAGEDIPFLCRLTALADVYDALVTDRPYRRQFTVSEALKEIEAHAGRQFDPRLAKEFIGFIAATEAKAVATAAPPNPA</sequence>
<feature type="domain" description="HD-GYP" evidence="1">
    <location>
        <begin position="35"/>
        <end position="230"/>
    </location>
</feature>
<dbReference type="Pfam" id="PF13487">
    <property type="entry name" value="HD_5"/>
    <property type="match status" value="1"/>
</dbReference>
<dbReference type="InterPro" id="IPR006675">
    <property type="entry name" value="HDIG_dom"/>
</dbReference>
<evidence type="ECO:0000313" key="2">
    <source>
        <dbReference type="EMBL" id="HGB14743.1"/>
    </source>
</evidence>
<dbReference type="NCBIfam" id="TIGR00277">
    <property type="entry name" value="HDIG"/>
    <property type="match status" value="1"/>
</dbReference>
<name>A0A7C3SIS7_9BACT</name>
<dbReference type="SMART" id="SM00471">
    <property type="entry name" value="HDc"/>
    <property type="match status" value="1"/>
</dbReference>
<organism evidence="2">
    <name type="scientific">Desulfobacca acetoxidans</name>
    <dbReference type="NCBI Taxonomy" id="60893"/>
    <lineage>
        <taxon>Bacteria</taxon>
        <taxon>Pseudomonadati</taxon>
        <taxon>Thermodesulfobacteriota</taxon>
        <taxon>Desulfobaccia</taxon>
        <taxon>Desulfobaccales</taxon>
        <taxon>Desulfobaccaceae</taxon>
        <taxon>Desulfobacca</taxon>
    </lineage>
</organism>
<accession>A0A7C3SIS7</accession>
<dbReference type="InterPro" id="IPR052020">
    <property type="entry name" value="Cyclic_di-GMP/3'3'-cGAMP_PDE"/>
</dbReference>
<dbReference type="PROSITE" id="PS51832">
    <property type="entry name" value="HD_GYP"/>
    <property type="match status" value="1"/>
</dbReference>
<dbReference type="EMBL" id="DTHB01000043">
    <property type="protein sequence ID" value="HGB14743.1"/>
    <property type="molecule type" value="Genomic_DNA"/>
</dbReference>
<protein>
    <submittedName>
        <fullName evidence="2">HD-GYP domain-containing protein</fullName>
    </submittedName>
</protein>
<dbReference type="PANTHER" id="PTHR45228:SF4">
    <property type="entry name" value="LIPOPROTEIN"/>
    <property type="match status" value="1"/>
</dbReference>
<dbReference type="Gene3D" id="1.10.3210.10">
    <property type="entry name" value="Hypothetical protein af1432"/>
    <property type="match status" value="1"/>
</dbReference>
<gene>
    <name evidence="2" type="ORF">ENV62_05860</name>
</gene>
<dbReference type="InterPro" id="IPR037522">
    <property type="entry name" value="HD_GYP_dom"/>
</dbReference>
<proteinExistence type="predicted"/>